<dbReference type="PANTHER" id="PTHR35891:SF3">
    <property type="entry name" value="THIOL:DISULFIDE INTERCHANGE PROTEIN DSBL"/>
    <property type="match status" value="1"/>
</dbReference>
<keyword evidence="5 7" id="KW-1015">Disulfide bond</keyword>
<evidence type="ECO:0000313" key="11">
    <source>
        <dbReference type="Proteomes" id="UP000776983"/>
    </source>
</evidence>
<comment type="similarity">
    <text evidence="2">Belongs to the thioredoxin family. DsbA subfamily.</text>
</comment>
<evidence type="ECO:0000256" key="5">
    <source>
        <dbReference type="ARBA" id="ARBA00023157"/>
    </source>
</evidence>
<feature type="signal peptide" evidence="8">
    <location>
        <begin position="1"/>
        <end position="29"/>
    </location>
</feature>
<protein>
    <recommendedName>
        <fullName evidence="7">Thiol:disulfide interchange protein</fullName>
    </recommendedName>
</protein>
<dbReference type="CDD" id="cd03019">
    <property type="entry name" value="DsbA_DsbA"/>
    <property type="match status" value="1"/>
</dbReference>
<dbReference type="Pfam" id="PF01323">
    <property type="entry name" value="DSBA"/>
    <property type="match status" value="1"/>
</dbReference>
<proteinExistence type="inferred from homology"/>
<evidence type="ECO:0000256" key="3">
    <source>
        <dbReference type="ARBA" id="ARBA00022729"/>
    </source>
</evidence>
<dbReference type="SUPFAM" id="SSF52833">
    <property type="entry name" value="Thioredoxin-like"/>
    <property type="match status" value="1"/>
</dbReference>
<dbReference type="InterPro" id="IPR001853">
    <property type="entry name" value="DSBA-like_thioredoxin_dom"/>
</dbReference>
<dbReference type="PROSITE" id="PS51352">
    <property type="entry name" value="THIOREDOXIN_2"/>
    <property type="match status" value="1"/>
</dbReference>
<evidence type="ECO:0000256" key="7">
    <source>
        <dbReference type="PIRNR" id="PIRNR001488"/>
    </source>
</evidence>
<dbReference type="InterPro" id="IPR023205">
    <property type="entry name" value="DsbA/DsbL"/>
</dbReference>
<evidence type="ECO:0000259" key="9">
    <source>
        <dbReference type="PROSITE" id="PS51352"/>
    </source>
</evidence>
<keyword evidence="11" id="KW-1185">Reference proteome</keyword>
<sequence>MSYASLLSRTFASLVLGCMSLLFLMPAQAQTAKPRYLVLEPAQPSDTPGKSEVLEFFAYSCNHCAAIEPLIEKWRPSLPDNVVFRAVPVAFNASMVDLQKLYYSLESLNRLDLHPKVFKTIHDERKRIFDAKSIIAWAADQGIDRAQFESTFNSFGVQAKVNRANELTKAYKIDGTPTFGVNGKYVVSPSMTGDYQSALDEVSRLLKTPK</sequence>
<name>A0ABS8CF38_9BURK</name>
<dbReference type="PANTHER" id="PTHR35891">
    <property type="entry name" value="THIOL:DISULFIDE INTERCHANGE PROTEIN DSBA"/>
    <property type="match status" value="1"/>
</dbReference>
<evidence type="ECO:0000256" key="4">
    <source>
        <dbReference type="ARBA" id="ARBA00022764"/>
    </source>
</evidence>
<organism evidence="10 11">
    <name type="scientific">Mesopusillimonas faecipullorum</name>
    <dbReference type="NCBI Taxonomy" id="2755040"/>
    <lineage>
        <taxon>Bacteria</taxon>
        <taxon>Pseudomonadati</taxon>
        <taxon>Pseudomonadota</taxon>
        <taxon>Betaproteobacteria</taxon>
        <taxon>Burkholderiales</taxon>
        <taxon>Alcaligenaceae</taxon>
        <taxon>Mesopusillimonas</taxon>
    </lineage>
</organism>
<reference evidence="10 11" key="1">
    <citation type="submission" date="2020-07" db="EMBL/GenBank/DDBJ databases">
        <title>Pusillimonas sp. nov., isolated from poultry manure in Taiwan.</title>
        <authorList>
            <person name="Lin S.-Y."/>
            <person name="Tang Y.-S."/>
            <person name="Young C.-C."/>
        </authorList>
    </citation>
    <scope>NUCLEOTIDE SEQUENCE [LARGE SCALE GENOMIC DNA]</scope>
    <source>
        <strain evidence="10 11">CC-YST705</strain>
    </source>
</reference>
<gene>
    <name evidence="10" type="ORF">H0484_12755</name>
</gene>
<evidence type="ECO:0000256" key="6">
    <source>
        <dbReference type="ARBA" id="ARBA00023284"/>
    </source>
</evidence>
<comment type="subcellular location">
    <subcellularLocation>
        <location evidence="1 7">Periplasm</location>
    </subcellularLocation>
</comment>
<keyword evidence="4 7" id="KW-0574">Periplasm</keyword>
<feature type="chain" id="PRO_5046504878" description="Thiol:disulfide interchange protein" evidence="8">
    <location>
        <begin position="30"/>
        <end position="210"/>
    </location>
</feature>
<dbReference type="InterPro" id="IPR013766">
    <property type="entry name" value="Thioredoxin_domain"/>
</dbReference>
<accession>A0ABS8CF38</accession>
<evidence type="ECO:0000256" key="2">
    <source>
        <dbReference type="ARBA" id="ARBA00005791"/>
    </source>
</evidence>
<dbReference type="Proteomes" id="UP000776983">
    <property type="component" value="Unassembled WGS sequence"/>
</dbReference>
<evidence type="ECO:0000313" key="10">
    <source>
        <dbReference type="EMBL" id="MCB5364618.1"/>
    </source>
</evidence>
<dbReference type="EMBL" id="JACDXW010000007">
    <property type="protein sequence ID" value="MCB5364618.1"/>
    <property type="molecule type" value="Genomic_DNA"/>
</dbReference>
<feature type="domain" description="Thioredoxin" evidence="9">
    <location>
        <begin position="21"/>
        <end position="207"/>
    </location>
</feature>
<keyword evidence="6" id="KW-0676">Redox-active center</keyword>
<comment type="caution">
    <text evidence="10">The sequence shown here is derived from an EMBL/GenBank/DDBJ whole genome shotgun (WGS) entry which is preliminary data.</text>
</comment>
<dbReference type="InterPro" id="IPR036249">
    <property type="entry name" value="Thioredoxin-like_sf"/>
</dbReference>
<dbReference type="RefSeq" id="WP_226955035.1">
    <property type="nucleotide sequence ID" value="NZ_JACDXW010000007.1"/>
</dbReference>
<evidence type="ECO:0000256" key="8">
    <source>
        <dbReference type="SAM" id="SignalP"/>
    </source>
</evidence>
<dbReference type="PIRSF" id="PIRSF001488">
    <property type="entry name" value="Tdi_protein"/>
    <property type="match status" value="1"/>
</dbReference>
<keyword evidence="3 8" id="KW-0732">Signal</keyword>
<dbReference type="InterPro" id="IPR050824">
    <property type="entry name" value="Thiol_disulfide_DsbA"/>
</dbReference>
<evidence type="ECO:0000256" key="1">
    <source>
        <dbReference type="ARBA" id="ARBA00004418"/>
    </source>
</evidence>
<dbReference type="Gene3D" id="3.40.30.10">
    <property type="entry name" value="Glutaredoxin"/>
    <property type="match status" value="1"/>
</dbReference>